<sequence length="101" mass="10996">MAKQVIAIKHEIEDESTGAIANYHVIEYVGIDYKYNNVTATMNGYVSKKAYEAGRNPLCSHTVTVNGLPDGAEVSRAWLYGKAVEQGNEQSVFSGAELIEA</sequence>
<reference evidence="1" key="1">
    <citation type="submission" date="2019-05" db="EMBL/GenBank/DDBJ databases">
        <authorList>
            <person name="Hibberd M."/>
        </authorList>
    </citation>
    <scope>NUCLEOTIDE SEQUENCE</scope>
    <source>
        <strain evidence="1">Neisseria_subflava_BgEED23</strain>
    </source>
</reference>
<comment type="caution">
    <text evidence="1">The sequence shown here is derived from an EMBL/GenBank/DDBJ whole genome shotgun (WGS) entry which is preliminary data.</text>
</comment>
<gene>
    <name evidence="1" type="ORF">ONOEEDHL_01176</name>
</gene>
<name>A0A9X9SNN6_NEISU</name>
<proteinExistence type="predicted"/>
<dbReference type="Proteomes" id="UP000626795">
    <property type="component" value="Unassembled WGS sequence"/>
</dbReference>
<dbReference type="AlphaFoldDB" id="A0A9X9SNN6"/>
<protein>
    <submittedName>
        <fullName evidence="1">Uncharacterized protein</fullName>
    </submittedName>
</protein>
<dbReference type="RefSeq" id="WP_204788877.1">
    <property type="nucleotide sequence ID" value="NZ_CABFLZ010000049.1"/>
</dbReference>
<dbReference type="EMBL" id="CABFLZ010000049">
    <property type="protein sequence ID" value="VTY10217.1"/>
    <property type="molecule type" value="Genomic_DNA"/>
</dbReference>
<evidence type="ECO:0000313" key="2">
    <source>
        <dbReference type="Proteomes" id="UP000626795"/>
    </source>
</evidence>
<organism evidence="1 2">
    <name type="scientific">Neisseria subflava</name>
    <dbReference type="NCBI Taxonomy" id="28449"/>
    <lineage>
        <taxon>Bacteria</taxon>
        <taxon>Pseudomonadati</taxon>
        <taxon>Pseudomonadota</taxon>
        <taxon>Betaproteobacteria</taxon>
        <taxon>Neisseriales</taxon>
        <taxon>Neisseriaceae</taxon>
        <taxon>Neisseria</taxon>
    </lineage>
</organism>
<accession>A0A9X9SNN6</accession>
<evidence type="ECO:0000313" key="1">
    <source>
        <dbReference type="EMBL" id="VTY10217.1"/>
    </source>
</evidence>
<keyword evidence="2" id="KW-1185">Reference proteome</keyword>